<keyword evidence="1" id="KW-0812">Transmembrane</keyword>
<name>A0ABX1D535_9FLAO</name>
<feature type="transmembrane region" description="Helical" evidence="1">
    <location>
        <begin position="12"/>
        <end position="33"/>
    </location>
</feature>
<keyword evidence="3" id="KW-1185">Reference proteome</keyword>
<feature type="transmembrane region" description="Helical" evidence="1">
    <location>
        <begin position="39"/>
        <end position="59"/>
    </location>
</feature>
<gene>
    <name evidence="2" type="ORF">HC175_21795</name>
</gene>
<sequence>ISKFSRKEQLQISIFSAFSLAAFYSLSFELYLPEATDRYTADVLDVLLYFTGAFAFWLVQKLDIATGTSAIKKAAQY</sequence>
<protein>
    <recommendedName>
        <fullName evidence="4">VanZ family protein</fullName>
    </recommendedName>
</protein>
<dbReference type="EMBL" id="JAAVJR010001274">
    <property type="protein sequence ID" value="NJW55551.1"/>
    <property type="molecule type" value="Genomic_DNA"/>
</dbReference>
<feature type="non-terminal residue" evidence="2">
    <location>
        <position position="1"/>
    </location>
</feature>
<evidence type="ECO:0008006" key="4">
    <source>
        <dbReference type="Google" id="ProtNLM"/>
    </source>
</evidence>
<keyword evidence="1" id="KW-0472">Membrane</keyword>
<comment type="caution">
    <text evidence="2">The sequence shown here is derived from an EMBL/GenBank/DDBJ whole genome shotgun (WGS) entry which is preliminary data.</text>
</comment>
<accession>A0ABX1D535</accession>
<evidence type="ECO:0000313" key="2">
    <source>
        <dbReference type="EMBL" id="NJW55551.1"/>
    </source>
</evidence>
<dbReference type="Proteomes" id="UP000703674">
    <property type="component" value="Unassembled WGS sequence"/>
</dbReference>
<reference evidence="2 3" key="1">
    <citation type="submission" date="2020-03" db="EMBL/GenBank/DDBJ databases">
        <title>Salinimicrobium sp. nov, isolated from SCS.</title>
        <authorList>
            <person name="Cao W.R."/>
        </authorList>
    </citation>
    <scope>NUCLEOTIDE SEQUENCE [LARGE SCALE GENOMIC DNA]</scope>
    <source>
        <strain evidence="3">J15B91</strain>
    </source>
</reference>
<evidence type="ECO:0000313" key="3">
    <source>
        <dbReference type="Proteomes" id="UP000703674"/>
    </source>
</evidence>
<proteinExistence type="predicted"/>
<keyword evidence="1" id="KW-1133">Transmembrane helix</keyword>
<evidence type="ECO:0000256" key="1">
    <source>
        <dbReference type="SAM" id="Phobius"/>
    </source>
</evidence>
<organism evidence="2 3">
    <name type="scientific">Salinimicrobium oceani</name>
    <dbReference type="NCBI Taxonomy" id="2722702"/>
    <lineage>
        <taxon>Bacteria</taxon>
        <taxon>Pseudomonadati</taxon>
        <taxon>Bacteroidota</taxon>
        <taxon>Flavobacteriia</taxon>
        <taxon>Flavobacteriales</taxon>
        <taxon>Flavobacteriaceae</taxon>
        <taxon>Salinimicrobium</taxon>
    </lineage>
</organism>